<sequence>MNKRTTNVDCIEVNSLSYSSIFNIGDCKYIDPKVDAIAVQKQGGVKSDAGFTFDQYPIFKSELKFLSGGPLNQTHTHYHKQITVPYINITAASSSSIIHLGNVDDVCAKTRTKHIRIIESE</sequence>
<dbReference type="EMBL" id="JBHSDV010000001">
    <property type="protein sequence ID" value="MFC4386819.1"/>
    <property type="molecule type" value="Genomic_DNA"/>
</dbReference>
<organism evidence="1 2">
    <name type="scientific">Gracilibacillus marinus</name>
    <dbReference type="NCBI Taxonomy" id="630535"/>
    <lineage>
        <taxon>Bacteria</taxon>
        <taxon>Bacillati</taxon>
        <taxon>Bacillota</taxon>
        <taxon>Bacilli</taxon>
        <taxon>Bacillales</taxon>
        <taxon>Bacillaceae</taxon>
        <taxon>Gracilibacillus</taxon>
    </lineage>
</organism>
<comment type="caution">
    <text evidence="1">The sequence shown here is derived from an EMBL/GenBank/DDBJ whole genome shotgun (WGS) entry which is preliminary data.</text>
</comment>
<accession>A0ABV8VQU4</accession>
<evidence type="ECO:0000313" key="1">
    <source>
        <dbReference type="EMBL" id="MFC4386819.1"/>
    </source>
</evidence>
<name>A0ABV8VQU4_9BACI</name>
<dbReference type="Proteomes" id="UP001595880">
    <property type="component" value="Unassembled WGS sequence"/>
</dbReference>
<protein>
    <submittedName>
        <fullName evidence="1">Spore germination protein GerPE</fullName>
    </submittedName>
</protein>
<keyword evidence="2" id="KW-1185">Reference proteome</keyword>
<dbReference type="RefSeq" id="WP_390195793.1">
    <property type="nucleotide sequence ID" value="NZ_JBHSDV010000001.1"/>
</dbReference>
<dbReference type="Pfam" id="PF10970">
    <property type="entry name" value="GerPE"/>
    <property type="match status" value="1"/>
</dbReference>
<proteinExistence type="predicted"/>
<reference evidence="2" key="1">
    <citation type="journal article" date="2019" name="Int. J. Syst. Evol. Microbiol.">
        <title>The Global Catalogue of Microorganisms (GCM) 10K type strain sequencing project: providing services to taxonomists for standard genome sequencing and annotation.</title>
        <authorList>
            <consortium name="The Broad Institute Genomics Platform"/>
            <consortium name="The Broad Institute Genome Sequencing Center for Infectious Disease"/>
            <person name="Wu L."/>
            <person name="Ma J."/>
        </authorList>
    </citation>
    <scope>NUCLEOTIDE SEQUENCE [LARGE SCALE GENOMIC DNA]</scope>
    <source>
        <strain evidence="2">KACC 14058</strain>
    </source>
</reference>
<dbReference type="InterPro" id="IPR024496">
    <property type="entry name" value="Spore_germ_GerPE"/>
</dbReference>
<evidence type="ECO:0000313" key="2">
    <source>
        <dbReference type="Proteomes" id="UP001595880"/>
    </source>
</evidence>
<gene>
    <name evidence="1" type="ORF">ACFOZ1_03250</name>
</gene>